<dbReference type="PIRSF" id="PIRSF005578">
    <property type="entry name" value="TlyA"/>
    <property type="match status" value="1"/>
</dbReference>
<dbReference type="Proteomes" id="UP000746751">
    <property type="component" value="Unassembled WGS sequence"/>
</dbReference>
<gene>
    <name evidence="5" type="ORF">K8U80_07590</name>
</gene>
<dbReference type="InterPro" id="IPR029063">
    <property type="entry name" value="SAM-dependent_MTases_sf"/>
</dbReference>
<dbReference type="Pfam" id="PF01479">
    <property type="entry name" value="S4"/>
    <property type="match status" value="1"/>
</dbReference>
<evidence type="ECO:0000256" key="2">
    <source>
        <dbReference type="ARBA" id="ARBA00029460"/>
    </source>
</evidence>
<dbReference type="InterPro" id="IPR036986">
    <property type="entry name" value="S4_RNA-bd_sf"/>
</dbReference>
<dbReference type="CDD" id="cd02440">
    <property type="entry name" value="AdoMet_MTases"/>
    <property type="match status" value="1"/>
</dbReference>
<dbReference type="InterPro" id="IPR047048">
    <property type="entry name" value="TlyA"/>
</dbReference>
<dbReference type="PANTHER" id="PTHR32319:SF0">
    <property type="entry name" value="BACTERIAL HEMOLYSIN-LIKE PROTEIN"/>
    <property type="match status" value="1"/>
</dbReference>
<evidence type="ECO:0000259" key="4">
    <source>
        <dbReference type="SMART" id="SM00363"/>
    </source>
</evidence>
<evidence type="ECO:0000256" key="3">
    <source>
        <dbReference type="PROSITE-ProRule" id="PRU00182"/>
    </source>
</evidence>
<name>A0A921IPR0_9ACTN</name>
<dbReference type="Gene3D" id="3.40.50.150">
    <property type="entry name" value="Vaccinia Virus protein VP39"/>
    <property type="match status" value="1"/>
</dbReference>
<proteinExistence type="inferred from homology"/>
<keyword evidence="5" id="KW-0808">Transferase</keyword>
<dbReference type="SMART" id="SM00363">
    <property type="entry name" value="S4"/>
    <property type="match status" value="1"/>
</dbReference>
<dbReference type="GO" id="GO:0008168">
    <property type="term" value="F:methyltransferase activity"/>
    <property type="evidence" value="ECO:0007669"/>
    <property type="project" value="UniProtKB-KW"/>
</dbReference>
<dbReference type="EMBL" id="DYVF01000046">
    <property type="protein sequence ID" value="HJG31244.1"/>
    <property type="molecule type" value="Genomic_DNA"/>
</dbReference>
<sequence length="267" mass="28643">MKRVRLDEEMVAQGLCADRAEALRLCMAGLVSSAGERLESPATRVVPGVEIHVKGHLPYVGRGGLKLAGALDAFRVDPSGLSCLDIGCSTGGFTDCLLQRGADHVVAVDVGRAQFAWSLRNDDRVMLLERTNIVDVPAMGHACSFDLAVCDVSFTSIRVILPAVLDLLRDSGRFLTLVKPQFEASADEVGEGGIVRDPRVHARVLQEAVALFAESGLYPVDICASPITGTKGNREFFLLGDCGLYHARSPEELASQCTHLNDKAVNL</sequence>
<evidence type="ECO:0000313" key="6">
    <source>
        <dbReference type="Proteomes" id="UP000746751"/>
    </source>
</evidence>
<organism evidence="5 6">
    <name type="scientific">Collinsella ihumii</name>
    <dbReference type="NCBI Taxonomy" id="1720204"/>
    <lineage>
        <taxon>Bacteria</taxon>
        <taxon>Bacillati</taxon>
        <taxon>Actinomycetota</taxon>
        <taxon>Coriobacteriia</taxon>
        <taxon>Coriobacteriales</taxon>
        <taxon>Coriobacteriaceae</taxon>
        <taxon>Collinsella</taxon>
    </lineage>
</organism>
<evidence type="ECO:0000313" key="5">
    <source>
        <dbReference type="EMBL" id="HJG31244.1"/>
    </source>
</evidence>
<dbReference type="PANTHER" id="PTHR32319">
    <property type="entry name" value="BACTERIAL HEMOLYSIN-LIKE PROTEIN"/>
    <property type="match status" value="1"/>
</dbReference>
<dbReference type="InterPro" id="IPR002877">
    <property type="entry name" value="RNA_MeTrfase_FtsJ_dom"/>
</dbReference>
<dbReference type="InterPro" id="IPR002942">
    <property type="entry name" value="S4_RNA-bd"/>
</dbReference>
<keyword evidence="5" id="KW-0489">Methyltransferase</keyword>
<feature type="domain" description="RNA-binding S4" evidence="4">
    <location>
        <begin position="4"/>
        <end position="66"/>
    </location>
</feature>
<dbReference type="AlphaFoldDB" id="A0A921IPR0"/>
<dbReference type="CDD" id="cd00165">
    <property type="entry name" value="S4"/>
    <property type="match status" value="1"/>
</dbReference>
<accession>A0A921IPR0</accession>
<protein>
    <submittedName>
        <fullName evidence="5">TlyA family RNA methyltransferase</fullName>
    </submittedName>
</protein>
<keyword evidence="1 3" id="KW-0694">RNA-binding</keyword>
<comment type="similarity">
    <text evidence="2">Belongs to the TlyA family.</text>
</comment>
<dbReference type="Gene3D" id="3.10.290.10">
    <property type="entry name" value="RNA-binding S4 domain"/>
    <property type="match status" value="1"/>
</dbReference>
<reference evidence="5" key="1">
    <citation type="journal article" date="2021" name="PeerJ">
        <title>Extensive microbial diversity within the chicken gut microbiome revealed by metagenomics and culture.</title>
        <authorList>
            <person name="Gilroy R."/>
            <person name="Ravi A."/>
            <person name="Getino M."/>
            <person name="Pursley I."/>
            <person name="Horton D.L."/>
            <person name="Alikhan N.F."/>
            <person name="Baker D."/>
            <person name="Gharbi K."/>
            <person name="Hall N."/>
            <person name="Watson M."/>
            <person name="Adriaenssens E.M."/>
            <person name="Foster-Nyarko E."/>
            <person name="Jarju S."/>
            <person name="Secka A."/>
            <person name="Antonio M."/>
            <person name="Oren A."/>
            <person name="Chaudhuri R.R."/>
            <person name="La Ragione R."/>
            <person name="Hildebrand F."/>
            <person name="Pallen M.J."/>
        </authorList>
    </citation>
    <scope>NUCLEOTIDE SEQUENCE</scope>
    <source>
        <strain evidence="5">ChiGjej2B2-7701</strain>
    </source>
</reference>
<dbReference type="InterPro" id="IPR004538">
    <property type="entry name" value="Hemolysin_A/TlyA"/>
</dbReference>
<evidence type="ECO:0000256" key="1">
    <source>
        <dbReference type="ARBA" id="ARBA00022884"/>
    </source>
</evidence>
<dbReference type="GO" id="GO:0032259">
    <property type="term" value="P:methylation"/>
    <property type="evidence" value="ECO:0007669"/>
    <property type="project" value="UniProtKB-KW"/>
</dbReference>
<dbReference type="SUPFAM" id="SSF55174">
    <property type="entry name" value="Alpha-L RNA-binding motif"/>
    <property type="match status" value="1"/>
</dbReference>
<reference evidence="5" key="2">
    <citation type="submission" date="2021-09" db="EMBL/GenBank/DDBJ databases">
        <authorList>
            <person name="Gilroy R."/>
        </authorList>
    </citation>
    <scope>NUCLEOTIDE SEQUENCE</scope>
    <source>
        <strain evidence="5">ChiGjej2B2-7701</strain>
    </source>
</reference>
<dbReference type="PROSITE" id="PS50889">
    <property type="entry name" value="S4"/>
    <property type="match status" value="1"/>
</dbReference>
<dbReference type="NCBIfam" id="TIGR00478">
    <property type="entry name" value="tly"/>
    <property type="match status" value="1"/>
</dbReference>
<dbReference type="Pfam" id="PF01728">
    <property type="entry name" value="FtsJ"/>
    <property type="match status" value="1"/>
</dbReference>
<dbReference type="SUPFAM" id="SSF53335">
    <property type="entry name" value="S-adenosyl-L-methionine-dependent methyltransferases"/>
    <property type="match status" value="1"/>
</dbReference>
<dbReference type="GO" id="GO:0003723">
    <property type="term" value="F:RNA binding"/>
    <property type="evidence" value="ECO:0007669"/>
    <property type="project" value="UniProtKB-KW"/>
</dbReference>
<comment type="caution">
    <text evidence="5">The sequence shown here is derived from an EMBL/GenBank/DDBJ whole genome shotgun (WGS) entry which is preliminary data.</text>
</comment>